<dbReference type="Proteomes" id="UP001318860">
    <property type="component" value="Unassembled WGS sequence"/>
</dbReference>
<sequence>MIRTGRVFEKSRLDQAKEGNTLVLSNAKIDMFKGSMRLAVDRSGRVEVGEPASFSVEESNNLSLIEFERIDVVV</sequence>
<dbReference type="InterPro" id="IPR048970">
    <property type="entry name" value="OB_Ssb-like"/>
</dbReference>
<evidence type="ECO:0000313" key="2">
    <source>
        <dbReference type="EMBL" id="KAK6133602.1"/>
    </source>
</evidence>
<gene>
    <name evidence="2" type="ORF">DH2020_032632</name>
</gene>
<dbReference type="InterPro" id="IPR012340">
    <property type="entry name" value="NA-bd_OB-fold"/>
</dbReference>
<reference evidence="2 3" key="1">
    <citation type="journal article" date="2021" name="Comput. Struct. Biotechnol. J.">
        <title>De novo genome assembly of the potent medicinal plant Rehmannia glutinosa using nanopore technology.</title>
        <authorList>
            <person name="Ma L."/>
            <person name="Dong C."/>
            <person name="Song C."/>
            <person name="Wang X."/>
            <person name="Zheng X."/>
            <person name="Niu Y."/>
            <person name="Chen S."/>
            <person name="Feng W."/>
        </authorList>
    </citation>
    <scope>NUCLEOTIDE SEQUENCE [LARGE SCALE GENOMIC DNA]</scope>
    <source>
        <strain evidence="2">DH-2019</strain>
    </source>
</reference>
<dbReference type="Pfam" id="PF21473">
    <property type="entry name" value="OB_Ssb-like"/>
    <property type="match status" value="1"/>
</dbReference>
<protein>
    <recommendedName>
        <fullName evidence="1">Single-stranded DNA binding protein Ssb-like OB fold domain-containing protein</fullName>
    </recommendedName>
</protein>
<organism evidence="2 3">
    <name type="scientific">Rehmannia glutinosa</name>
    <name type="common">Chinese foxglove</name>
    <dbReference type="NCBI Taxonomy" id="99300"/>
    <lineage>
        <taxon>Eukaryota</taxon>
        <taxon>Viridiplantae</taxon>
        <taxon>Streptophyta</taxon>
        <taxon>Embryophyta</taxon>
        <taxon>Tracheophyta</taxon>
        <taxon>Spermatophyta</taxon>
        <taxon>Magnoliopsida</taxon>
        <taxon>eudicotyledons</taxon>
        <taxon>Gunneridae</taxon>
        <taxon>Pentapetalae</taxon>
        <taxon>asterids</taxon>
        <taxon>lamiids</taxon>
        <taxon>Lamiales</taxon>
        <taxon>Orobanchaceae</taxon>
        <taxon>Rehmannieae</taxon>
        <taxon>Rehmannia</taxon>
    </lineage>
</organism>
<accession>A0ABR0VHX6</accession>
<dbReference type="PANTHER" id="PTHR31472:SF40">
    <property type="entry name" value="NUCLEIC ACID-BINDING, OB-FOLD-LIKE PROTEIN"/>
    <property type="match status" value="1"/>
</dbReference>
<feature type="domain" description="Single-stranded DNA binding protein Ssb-like OB fold" evidence="1">
    <location>
        <begin position="11"/>
        <end position="48"/>
    </location>
</feature>
<evidence type="ECO:0000259" key="1">
    <source>
        <dbReference type="Pfam" id="PF21473"/>
    </source>
</evidence>
<proteinExistence type="predicted"/>
<keyword evidence="3" id="KW-1185">Reference proteome</keyword>
<dbReference type="EMBL" id="JABTTQ020001209">
    <property type="protein sequence ID" value="KAK6133602.1"/>
    <property type="molecule type" value="Genomic_DNA"/>
</dbReference>
<dbReference type="PANTHER" id="PTHR31472">
    <property type="entry name" value="OS05G0244600 PROTEIN"/>
    <property type="match status" value="1"/>
</dbReference>
<dbReference type="Gene3D" id="2.40.50.140">
    <property type="entry name" value="Nucleic acid-binding proteins"/>
    <property type="match status" value="1"/>
</dbReference>
<comment type="caution">
    <text evidence="2">The sequence shown here is derived from an EMBL/GenBank/DDBJ whole genome shotgun (WGS) entry which is preliminary data.</text>
</comment>
<dbReference type="SUPFAM" id="SSF50249">
    <property type="entry name" value="Nucleic acid-binding proteins"/>
    <property type="match status" value="1"/>
</dbReference>
<evidence type="ECO:0000313" key="3">
    <source>
        <dbReference type="Proteomes" id="UP001318860"/>
    </source>
</evidence>
<name>A0ABR0VHX6_REHGL</name>